<dbReference type="SUPFAM" id="SSF49899">
    <property type="entry name" value="Concanavalin A-like lectins/glucanases"/>
    <property type="match status" value="1"/>
</dbReference>
<accession>A0A2C9JWR4</accession>
<comment type="caution">
    <text evidence="1">Lacks conserved residue(s) required for the propagation of feature annotation.</text>
</comment>
<evidence type="ECO:0000256" key="1">
    <source>
        <dbReference type="PROSITE-ProRule" id="PRU00122"/>
    </source>
</evidence>
<feature type="signal peptide" evidence="2">
    <location>
        <begin position="1"/>
        <end position="23"/>
    </location>
</feature>
<evidence type="ECO:0000313" key="5">
    <source>
        <dbReference type="Proteomes" id="UP000076420"/>
    </source>
</evidence>
<dbReference type="KEGG" id="bgt:106071081"/>
<name>A0A2C9JWR4_BIOGL</name>
<dbReference type="AlphaFoldDB" id="A0A2C9JWR4"/>
<dbReference type="PROSITE" id="PS50025">
    <property type="entry name" value="LAM_G_DOMAIN"/>
    <property type="match status" value="1"/>
</dbReference>
<proteinExistence type="predicted"/>
<dbReference type="InterPro" id="IPR001791">
    <property type="entry name" value="Laminin_G"/>
</dbReference>
<evidence type="ECO:0000256" key="2">
    <source>
        <dbReference type="SAM" id="SignalP"/>
    </source>
</evidence>
<dbReference type="VEuPathDB" id="VectorBase:BGLB009251"/>
<dbReference type="SMART" id="SM00282">
    <property type="entry name" value="LamG"/>
    <property type="match status" value="1"/>
</dbReference>
<evidence type="ECO:0000313" key="4">
    <source>
        <dbReference type="EnsemblMetazoa" id="BGLB009251-PB"/>
    </source>
</evidence>
<dbReference type="EnsemblMetazoa" id="BGLB009251-RB">
    <property type="protein sequence ID" value="BGLB009251-PB"/>
    <property type="gene ID" value="BGLB009251"/>
</dbReference>
<sequence length="238" mass="27704">MNVMSQSAVFVLLVYALVQKVMSTNPNVVTRWVYHMCRDTDIDILSSTGVWIEPYKKSLVDFNFAESIRPDKDEFKLEFSFKTTVSEGILFYTRSKDYPKEIISMFLSDGYLVYKFTCPNLAVVDFLYYEDRTRVNDNRWHNISFHVKVYNTPRVLRDKEANITVDGRDITGKTYRVSCHQVTSLVMGGKRPKDAEFIHNNTRTLKTVSKHFEGCIRYLETNLPLKTPPKYSVISSCR</sequence>
<dbReference type="VEuPathDB" id="VectorBase:BGLAX_038340"/>
<feature type="domain" description="Laminin G" evidence="3">
    <location>
        <begin position="49"/>
        <end position="237"/>
    </location>
</feature>
<dbReference type="InterPro" id="IPR013320">
    <property type="entry name" value="ConA-like_dom_sf"/>
</dbReference>
<reference evidence="4" key="1">
    <citation type="submission" date="2020-05" db="UniProtKB">
        <authorList>
            <consortium name="EnsemblMetazoa"/>
        </authorList>
    </citation>
    <scope>IDENTIFICATION</scope>
    <source>
        <strain evidence="4">BB02</strain>
    </source>
</reference>
<protein>
    <recommendedName>
        <fullName evidence="3">Laminin G domain-containing protein</fullName>
    </recommendedName>
</protein>
<dbReference type="PANTHER" id="PTHR15036:SF85">
    <property type="entry name" value="SP2353, ISOFORM A"/>
    <property type="match status" value="1"/>
</dbReference>
<organism evidence="4 5">
    <name type="scientific">Biomphalaria glabrata</name>
    <name type="common">Bloodfluke planorb</name>
    <name type="synonym">Freshwater snail</name>
    <dbReference type="NCBI Taxonomy" id="6526"/>
    <lineage>
        <taxon>Eukaryota</taxon>
        <taxon>Metazoa</taxon>
        <taxon>Spiralia</taxon>
        <taxon>Lophotrochozoa</taxon>
        <taxon>Mollusca</taxon>
        <taxon>Gastropoda</taxon>
        <taxon>Heterobranchia</taxon>
        <taxon>Euthyneura</taxon>
        <taxon>Panpulmonata</taxon>
        <taxon>Hygrophila</taxon>
        <taxon>Lymnaeoidea</taxon>
        <taxon>Planorbidae</taxon>
        <taxon>Biomphalaria</taxon>
    </lineage>
</organism>
<evidence type="ECO:0000259" key="3">
    <source>
        <dbReference type="PROSITE" id="PS50025"/>
    </source>
</evidence>
<dbReference type="Pfam" id="PF02210">
    <property type="entry name" value="Laminin_G_2"/>
    <property type="match status" value="1"/>
</dbReference>
<keyword evidence="2" id="KW-0732">Signal</keyword>
<dbReference type="OrthoDB" id="6275838at2759"/>
<gene>
    <name evidence="4" type="primary">106071081</name>
</gene>
<dbReference type="InterPro" id="IPR050372">
    <property type="entry name" value="Neurexin-related_CASP"/>
</dbReference>
<dbReference type="Proteomes" id="UP000076420">
    <property type="component" value="Unassembled WGS sequence"/>
</dbReference>
<dbReference type="GO" id="GO:0016020">
    <property type="term" value="C:membrane"/>
    <property type="evidence" value="ECO:0007669"/>
    <property type="project" value="UniProtKB-SubCell"/>
</dbReference>
<dbReference type="PANTHER" id="PTHR15036">
    <property type="entry name" value="PIKACHURIN-LIKE PROTEIN"/>
    <property type="match status" value="1"/>
</dbReference>
<dbReference type="CDD" id="cd00110">
    <property type="entry name" value="LamG"/>
    <property type="match status" value="1"/>
</dbReference>
<dbReference type="Gene3D" id="2.60.120.200">
    <property type="match status" value="1"/>
</dbReference>
<feature type="chain" id="PRO_5013288090" description="Laminin G domain-containing protein" evidence="2">
    <location>
        <begin position="24"/>
        <end position="238"/>
    </location>
</feature>